<protein>
    <submittedName>
        <fullName evidence="1">Uncharacterized protein</fullName>
    </submittedName>
</protein>
<accession>A0ABY5TVN4</accession>
<name>A0ABY5TVN4_MYCUL</name>
<dbReference type="Gene3D" id="1.10.405.20">
    <property type="match status" value="1"/>
</dbReference>
<gene>
    <name evidence="1" type="ORF">MJO63_25965</name>
</gene>
<proteinExistence type="predicted"/>
<organism evidence="1 2">
    <name type="scientific">Mycobacterium ulcerans</name>
    <dbReference type="NCBI Taxonomy" id="1809"/>
    <lineage>
        <taxon>Bacteria</taxon>
        <taxon>Bacillati</taxon>
        <taxon>Actinomycetota</taxon>
        <taxon>Actinomycetes</taxon>
        <taxon>Mycobacteriales</taxon>
        <taxon>Mycobacteriaceae</taxon>
        <taxon>Mycobacterium</taxon>
        <taxon>Mycobacterium ulcerans group</taxon>
    </lineage>
</organism>
<evidence type="ECO:0000313" key="2">
    <source>
        <dbReference type="Proteomes" id="UP001055253"/>
    </source>
</evidence>
<reference evidence="1" key="1">
    <citation type="submission" date="2022-08" db="EMBL/GenBank/DDBJ databases">
        <title>Whole genome sequencing of non-tuberculosis mycobacteria type-strains.</title>
        <authorList>
            <person name="Igarashi Y."/>
            <person name="Osugi A."/>
            <person name="Mitarai S."/>
        </authorList>
    </citation>
    <scope>NUCLEOTIDE SEQUENCE</scope>
    <source>
        <strain evidence="1">ATCC 19423</strain>
    </source>
</reference>
<dbReference type="Proteomes" id="UP001055253">
    <property type="component" value="Chromosome"/>
</dbReference>
<keyword evidence="2" id="KW-1185">Reference proteome</keyword>
<dbReference type="EMBL" id="CP092429">
    <property type="protein sequence ID" value="UVY89981.1"/>
    <property type="molecule type" value="Genomic_DNA"/>
</dbReference>
<evidence type="ECO:0000313" key="1">
    <source>
        <dbReference type="EMBL" id="UVY89981.1"/>
    </source>
</evidence>
<sequence length="93" mass="10855">MEQMTRSMHPSREYLSAVIRALRYVKRHRKFLDTPGFSFNHCPELGWLRTELALPFSEWAVRHRLTPLTTMWEPSTVDMGYGPYRAQGSGVVD</sequence>